<dbReference type="Pfam" id="PF11716">
    <property type="entry name" value="MDMPI_N"/>
    <property type="match status" value="1"/>
</dbReference>
<gene>
    <name evidence="2" type="ORF">H6H00_30740</name>
</gene>
<dbReference type="InterPro" id="IPR034660">
    <property type="entry name" value="DinB/YfiT-like"/>
</dbReference>
<dbReference type="SUPFAM" id="SSF109854">
    <property type="entry name" value="DinB/YfiT-like putative metalloenzymes"/>
    <property type="match status" value="1"/>
</dbReference>
<dbReference type="EMBL" id="CP060131">
    <property type="protein sequence ID" value="QNG52358.1"/>
    <property type="molecule type" value="Genomic_DNA"/>
</dbReference>
<feature type="domain" description="Mycothiol-dependent maleylpyruvate isomerase metal-binding" evidence="1">
    <location>
        <begin position="21"/>
        <end position="153"/>
    </location>
</feature>
<evidence type="ECO:0000313" key="2">
    <source>
        <dbReference type="EMBL" id="QNG52358.1"/>
    </source>
</evidence>
<name>A0A7G7MHU7_9PSEU</name>
<proteinExistence type="predicted"/>
<dbReference type="Proteomes" id="UP000515728">
    <property type="component" value="Chromosome"/>
</dbReference>
<dbReference type="RefSeq" id="WP_185719108.1">
    <property type="nucleotide sequence ID" value="NZ_BAAAWI010000001.1"/>
</dbReference>
<dbReference type="KEGG" id="ppel:H6H00_30740"/>
<protein>
    <recommendedName>
        <fullName evidence="1">Mycothiol-dependent maleylpyruvate isomerase metal-binding domain-containing protein</fullName>
    </recommendedName>
</protein>
<dbReference type="AlphaFoldDB" id="A0A7G7MHU7"/>
<evidence type="ECO:0000313" key="3">
    <source>
        <dbReference type="Proteomes" id="UP000515728"/>
    </source>
</evidence>
<evidence type="ECO:0000259" key="1">
    <source>
        <dbReference type="Pfam" id="PF11716"/>
    </source>
</evidence>
<accession>A0A7G7MHU7</accession>
<reference evidence="2 3" key="1">
    <citation type="submission" date="2020-08" db="EMBL/GenBank/DDBJ databases">
        <authorList>
            <person name="Mo P."/>
        </authorList>
    </citation>
    <scope>NUCLEOTIDE SEQUENCE [LARGE SCALE GENOMIC DNA]</scope>
    <source>
        <strain evidence="2 3">CGMCC 4.1532</strain>
    </source>
</reference>
<keyword evidence="3" id="KW-1185">Reference proteome</keyword>
<organism evidence="2 3">
    <name type="scientific">Pseudonocardia petroleophila</name>
    <dbReference type="NCBI Taxonomy" id="37331"/>
    <lineage>
        <taxon>Bacteria</taxon>
        <taxon>Bacillati</taxon>
        <taxon>Actinomycetota</taxon>
        <taxon>Actinomycetes</taxon>
        <taxon>Pseudonocardiales</taxon>
        <taxon>Pseudonocardiaceae</taxon>
        <taxon>Pseudonocardia</taxon>
    </lineage>
</organism>
<sequence length="208" mass="21515">MTHRAPGTREPVTAGDLAAAVAGSVDALRAGLDADWSVRAGGLEWSCRDTAEHLADDLFCYAAQLGSGITDHPLPLAVAATRPGGSVGSIRAAPDAGPEGLLEIVAACGALLVAVVSTARPGQRGFHVFGAADAVASAAMGILETVVHTHDLAQGLGLAYRPDPDVCARVLARLMPAVDPGDDPWEALLRATGRRGDVGRWRWWNEVS</sequence>
<dbReference type="GO" id="GO:0046872">
    <property type="term" value="F:metal ion binding"/>
    <property type="evidence" value="ECO:0007669"/>
    <property type="project" value="InterPro"/>
</dbReference>
<dbReference type="InterPro" id="IPR024344">
    <property type="entry name" value="MDMPI_metal-binding"/>
</dbReference>